<comment type="caution">
    <text evidence="2">The sequence shown here is derived from an EMBL/GenBank/DDBJ whole genome shotgun (WGS) entry which is preliminary data.</text>
</comment>
<evidence type="ECO:0000256" key="1">
    <source>
        <dbReference type="SAM" id="MobiDB-lite"/>
    </source>
</evidence>
<sequence>MSTRYHEKKVDEIVGRYLTVSHPNQALHYVLEDPGESSLLLDSLRRQISLVKCRSQNIDHGQVTIYDKALLVLTKYGEKLDHIGALELYATEYLGIVPISSVAQNTDIMTKHIELQRKVINGSASDTLEARSPSTKDTRHNATMQDRMSPDSYKPRKHHRHRHHNYEDSSRQKADSELGLQRRVERILDVYYQAKDKYFYAMQLDGMVSLEVARFLRDSAENALRYLTTNGLHEHKVVSELEQIFNTARDKTAELLGGRKRHFDEENDRRRRKHGRRHIDSYRPHS</sequence>
<keyword evidence="3" id="KW-1185">Reference proteome</keyword>
<name>A0AAD4GUE3_ASPNN</name>
<evidence type="ECO:0000313" key="3">
    <source>
        <dbReference type="Proteomes" id="UP001194746"/>
    </source>
</evidence>
<feature type="region of interest" description="Disordered" evidence="1">
    <location>
        <begin position="124"/>
        <end position="177"/>
    </location>
</feature>
<protein>
    <submittedName>
        <fullName evidence="2">Uncharacterized protein</fullName>
    </submittedName>
</protein>
<evidence type="ECO:0000313" key="2">
    <source>
        <dbReference type="EMBL" id="KAF9889570.1"/>
    </source>
</evidence>
<feature type="compositionally biased region" description="Basic and acidic residues" evidence="1">
    <location>
        <begin position="165"/>
        <end position="177"/>
    </location>
</feature>
<proteinExistence type="predicted"/>
<reference evidence="2" key="1">
    <citation type="journal article" date="2019" name="Beilstein J. Org. Chem.">
        <title>Nanangenines: drimane sesquiterpenoids as the dominant metabolite cohort of a novel Australian fungus, Aspergillus nanangensis.</title>
        <authorList>
            <person name="Lacey H.J."/>
            <person name="Gilchrist C.L.M."/>
            <person name="Crombie A."/>
            <person name="Kalaitzis J.A."/>
            <person name="Vuong D."/>
            <person name="Rutledge P.J."/>
            <person name="Turner P."/>
            <person name="Pitt J.I."/>
            <person name="Lacey E."/>
            <person name="Chooi Y.H."/>
            <person name="Piggott A.M."/>
        </authorList>
    </citation>
    <scope>NUCLEOTIDE SEQUENCE</scope>
    <source>
        <strain evidence="2">MST-FP2251</strain>
    </source>
</reference>
<organism evidence="2 3">
    <name type="scientific">Aspergillus nanangensis</name>
    <dbReference type="NCBI Taxonomy" id="2582783"/>
    <lineage>
        <taxon>Eukaryota</taxon>
        <taxon>Fungi</taxon>
        <taxon>Dikarya</taxon>
        <taxon>Ascomycota</taxon>
        <taxon>Pezizomycotina</taxon>
        <taxon>Eurotiomycetes</taxon>
        <taxon>Eurotiomycetidae</taxon>
        <taxon>Eurotiales</taxon>
        <taxon>Aspergillaceae</taxon>
        <taxon>Aspergillus</taxon>
        <taxon>Aspergillus subgen. Circumdati</taxon>
    </lineage>
</organism>
<dbReference type="Proteomes" id="UP001194746">
    <property type="component" value="Unassembled WGS sequence"/>
</dbReference>
<dbReference type="EMBL" id="VCAU01000035">
    <property type="protein sequence ID" value="KAF9889570.1"/>
    <property type="molecule type" value="Genomic_DNA"/>
</dbReference>
<accession>A0AAD4GUE3</accession>
<feature type="compositionally biased region" description="Basic residues" evidence="1">
    <location>
        <begin position="155"/>
        <end position="164"/>
    </location>
</feature>
<gene>
    <name evidence="2" type="ORF">FE257_007280</name>
</gene>
<dbReference type="AlphaFoldDB" id="A0AAD4GUE3"/>
<reference evidence="2" key="2">
    <citation type="submission" date="2020-02" db="EMBL/GenBank/DDBJ databases">
        <authorList>
            <person name="Gilchrist C.L.M."/>
            <person name="Chooi Y.-H."/>
        </authorList>
    </citation>
    <scope>NUCLEOTIDE SEQUENCE</scope>
    <source>
        <strain evidence="2">MST-FP2251</strain>
    </source>
</reference>
<feature type="region of interest" description="Disordered" evidence="1">
    <location>
        <begin position="264"/>
        <end position="286"/>
    </location>
</feature>